<organism evidence="2 3">
    <name type="scientific">Didymella exigua CBS 183.55</name>
    <dbReference type="NCBI Taxonomy" id="1150837"/>
    <lineage>
        <taxon>Eukaryota</taxon>
        <taxon>Fungi</taxon>
        <taxon>Dikarya</taxon>
        <taxon>Ascomycota</taxon>
        <taxon>Pezizomycotina</taxon>
        <taxon>Dothideomycetes</taxon>
        <taxon>Pleosporomycetidae</taxon>
        <taxon>Pleosporales</taxon>
        <taxon>Pleosporineae</taxon>
        <taxon>Didymellaceae</taxon>
        <taxon>Didymella</taxon>
    </lineage>
</organism>
<name>A0A6A5RZD0_9PLEO</name>
<dbReference type="EMBL" id="ML978958">
    <property type="protein sequence ID" value="KAF1932594.1"/>
    <property type="molecule type" value="Genomic_DNA"/>
</dbReference>
<dbReference type="OrthoDB" id="3792274at2759"/>
<protein>
    <submittedName>
        <fullName evidence="2">Uncharacterized protein</fullName>
    </submittedName>
</protein>
<proteinExistence type="predicted"/>
<evidence type="ECO:0000256" key="1">
    <source>
        <dbReference type="SAM" id="MobiDB-lite"/>
    </source>
</evidence>
<sequence>MPKTTALPITLLGDDDLAGAYMDWQLGCGETDETLGLIEYAADYVNFCIDEDPRSFDPVDASGRRVAVTCGHVLHPSTSDECEYCPVCIVITYLKALWLVTDVWDRIGGPWKPFLDPENIQLYQQLRRTWTRFRLELAQLTTTLEEEADNEALWEAQQMNSDIAADGVQAAANAVVVARTMTRYPVVGILGPQSWNKAPRFHEPLLTSKLRLSRRRIRFAPTTTVARDESVPDEVQAHPRRSQSPVSFKPGRPTEEWKRSDEEYDPGAHAAQHPEGWSDTSFAGDVLYTLEQLRVCINLSPFHLERSWIDAYSIESEGPACEHRFWNEIKAAVRAGLENGAVSKEELLHAHWLLVGTCNGVFQDVVLCTPGENGGDDFSFYIKWQKERALGSEIGQVRDALEYFRFIKYRDALISRTLPLSAYSILPSPPSTPCRHKSHTTSDCGHVYCSSVPTLAELCPVCEVTAHLSFLHAIRVAQDKAGGPRLHPGPSVWGKSYGAIRTGWHSYEQTWELKHPFEVEAERRTNCASAAIELALEQSRYPALLSIALLPSKKGRLVPKVNRVISVPKVQIKHYDQVFVSAIKFIRNHRRNTFARSSQTYESGEHACPPDFELLDTPGAKSDFGDINNLKIFVTDDEDAFDSIQENSHLFKDSVGEYKVLSACTR</sequence>
<dbReference type="Proteomes" id="UP000800082">
    <property type="component" value="Unassembled WGS sequence"/>
</dbReference>
<keyword evidence="3" id="KW-1185">Reference proteome</keyword>
<gene>
    <name evidence="2" type="ORF">M421DRAFT_88975</name>
</gene>
<dbReference type="AlphaFoldDB" id="A0A6A5RZD0"/>
<evidence type="ECO:0000313" key="3">
    <source>
        <dbReference type="Proteomes" id="UP000800082"/>
    </source>
</evidence>
<feature type="region of interest" description="Disordered" evidence="1">
    <location>
        <begin position="223"/>
        <end position="275"/>
    </location>
</feature>
<accession>A0A6A5RZD0</accession>
<dbReference type="GeneID" id="54355387"/>
<dbReference type="RefSeq" id="XP_033452842.1">
    <property type="nucleotide sequence ID" value="XM_033597720.1"/>
</dbReference>
<evidence type="ECO:0000313" key="2">
    <source>
        <dbReference type="EMBL" id="KAF1932594.1"/>
    </source>
</evidence>
<feature type="compositionally biased region" description="Basic and acidic residues" evidence="1">
    <location>
        <begin position="252"/>
        <end position="261"/>
    </location>
</feature>
<reference evidence="2" key="1">
    <citation type="journal article" date="2020" name="Stud. Mycol.">
        <title>101 Dothideomycetes genomes: a test case for predicting lifestyles and emergence of pathogens.</title>
        <authorList>
            <person name="Haridas S."/>
            <person name="Albert R."/>
            <person name="Binder M."/>
            <person name="Bloem J."/>
            <person name="Labutti K."/>
            <person name="Salamov A."/>
            <person name="Andreopoulos B."/>
            <person name="Baker S."/>
            <person name="Barry K."/>
            <person name="Bills G."/>
            <person name="Bluhm B."/>
            <person name="Cannon C."/>
            <person name="Castanera R."/>
            <person name="Culley D."/>
            <person name="Daum C."/>
            <person name="Ezra D."/>
            <person name="Gonzalez J."/>
            <person name="Henrissat B."/>
            <person name="Kuo A."/>
            <person name="Liang C."/>
            <person name="Lipzen A."/>
            <person name="Lutzoni F."/>
            <person name="Magnuson J."/>
            <person name="Mondo S."/>
            <person name="Nolan M."/>
            <person name="Ohm R."/>
            <person name="Pangilinan J."/>
            <person name="Park H.-J."/>
            <person name="Ramirez L."/>
            <person name="Alfaro M."/>
            <person name="Sun H."/>
            <person name="Tritt A."/>
            <person name="Yoshinaga Y."/>
            <person name="Zwiers L.-H."/>
            <person name="Turgeon B."/>
            <person name="Goodwin S."/>
            <person name="Spatafora J."/>
            <person name="Crous P."/>
            <person name="Grigoriev I."/>
        </authorList>
    </citation>
    <scope>NUCLEOTIDE SEQUENCE</scope>
    <source>
        <strain evidence="2">CBS 183.55</strain>
    </source>
</reference>